<dbReference type="EMBL" id="CP017834">
    <property type="protein sequence ID" value="APJ04940.1"/>
    <property type="molecule type" value="Genomic_DNA"/>
</dbReference>
<accession>A0A1L4D428</accession>
<dbReference type="RefSeq" id="WP_233231244.1">
    <property type="nucleotide sequence ID" value="NZ_CP017834.1"/>
</dbReference>
<evidence type="ECO:0000313" key="3">
    <source>
        <dbReference type="EMBL" id="APJ04940.1"/>
    </source>
</evidence>
<dbReference type="GO" id="GO:0008233">
    <property type="term" value="F:peptidase activity"/>
    <property type="evidence" value="ECO:0007669"/>
    <property type="project" value="InterPro"/>
</dbReference>
<evidence type="ECO:0000259" key="2">
    <source>
        <dbReference type="Pfam" id="PF12146"/>
    </source>
</evidence>
<protein>
    <recommendedName>
        <fullName evidence="2">Serine aminopeptidase S33 domain-containing protein</fullName>
    </recommendedName>
</protein>
<name>A0A1L4D428_9BACT</name>
<feature type="domain" description="Serine aminopeptidase S33" evidence="2">
    <location>
        <begin position="26"/>
        <end position="164"/>
    </location>
</feature>
<dbReference type="AlphaFoldDB" id="A0A1L4D428"/>
<dbReference type="Pfam" id="PF12146">
    <property type="entry name" value="Hydrolase_4"/>
    <property type="match status" value="1"/>
</dbReference>
<dbReference type="PRINTS" id="PR00793">
    <property type="entry name" value="PROAMNOPTASE"/>
</dbReference>
<dbReference type="InterPro" id="IPR022742">
    <property type="entry name" value="Hydrolase_4"/>
</dbReference>
<dbReference type="STRING" id="1915309.AXG55_13960"/>
<evidence type="ECO:0000256" key="1">
    <source>
        <dbReference type="ARBA" id="ARBA00022801"/>
    </source>
</evidence>
<sequence length="320" mass="37682">MQTTEIQLNDLYVAFHKPENWNGNTLFYVHGGPGSHCKDFEEGIHYFKCFKNSNLGFITYDQRGSGRSSCTSNNMPHLTHRKNIEDLNFLINSTYEIFSLKKTPVLFGHSYGARLVYDLLWNYSDIKLDFILCGTSLHPNDSLNTSLALDMLVLRQNYPKEFQIAVDVLSQYEGEPYELSPKIRTLFPDLIKRQQERQKYYWINEKAMHWWNETTQKHNVKDNDEAYFQIVSSFKNEIFNNNSFDPCRLSQNGISIIGFHDYLMNGSTHHKLIDDKKIIKFRSSAHYPHFEQPELFIEKVTDFINRTHNNALETHYRNII</sequence>
<dbReference type="Gene3D" id="3.40.50.1820">
    <property type="entry name" value="alpha/beta hydrolase"/>
    <property type="match status" value="1"/>
</dbReference>
<dbReference type="SUPFAM" id="SSF53474">
    <property type="entry name" value="alpha/beta-Hydrolases"/>
    <property type="match status" value="1"/>
</dbReference>
<keyword evidence="4" id="KW-1185">Reference proteome</keyword>
<dbReference type="KEGG" id="saqi:AXG55_13960"/>
<dbReference type="InterPro" id="IPR002410">
    <property type="entry name" value="Peptidase_S33"/>
</dbReference>
<organism evidence="3 4">
    <name type="scientific">Silvanigrella aquatica</name>
    <dbReference type="NCBI Taxonomy" id="1915309"/>
    <lineage>
        <taxon>Bacteria</taxon>
        <taxon>Pseudomonadati</taxon>
        <taxon>Bdellovibrionota</taxon>
        <taxon>Oligoflexia</taxon>
        <taxon>Silvanigrellales</taxon>
        <taxon>Silvanigrellaceae</taxon>
        <taxon>Silvanigrella</taxon>
    </lineage>
</organism>
<keyword evidence="1" id="KW-0378">Hydrolase</keyword>
<evidence type="ECO:0000313" key="4">
    <source>
        <dbReference type="Proteomes" id="UP000184731"/>
    </source>
</evidence>
<dbReference type="GO" id="GO:0006508">
    <property type="term" value="P:proteolysis"/>
    <property type="evidence" value="ECO:0007669"/>
    <property type="project" value="InterPro"/>
</dbReference>
<proteinExistence type="predicted"/>
<reference evidence="3 4" key="1">
    <citation type="submission" date="2016-10" db="EMBL/GenBank/DDBJ databases">
        <title>Silvanigrella aquatica sp. nov., isolated from a freshwater lake located in the Black Forest, Germany, description of Silvanigrellaceae fam. nov., Silvanigrellales ord. nov., reclassification of the order Bdellovibrionales in the class Oligoflexia, reclassification of the families Bacteriovoracaceae and Halobacteriovoraceae in the new order Bacteriovoracales ord. nov., and reclassification of the family Pseudobacteriovoracaceae in the order Oligoflexiales.</title>
        <authorList>
            <person name="Hahn M.W."/>
            <person name="Schmidt J."/>
            <person name="Koll U."/>
            <person name="Rohde M."/>
            <person name="Verbag S."/>
            <person name="Pitt A."/>
            <person name="Nakai R."/>
            <person name="Naganuma T."/>
            <person name="Lang E."/>
        </authorList>
    </citation>
    <scope>NUCLEOTIDE SEQUENCE [LARGE SCALE GENOMIC DNA]</scope>
    <source>
        <strain evidence="3 4">MWH-Nonnen-W8red</strain>
    </source>
</reference>
<dbReference type="Proteomes" id="UP000184731">
    <property type="component" value="Chromosome"/>
</dbReference>
<dbReference type="InterPro" id="IPR029058">
    <property type="entry name" value="AB_hydrolase_fold"/>
</dbReference>
<gene>
    <name evidence="3" type="ORF">AXG55_13960</name>
</gene>